<organism evidence="2 3">
    <name type="scientific">Actinocrinis puniceicyclus</name>
    <dbReference type="NCBI Taxonomy" id="977794"/>
    <lineage>
        <taxon>Bacteria</taxon>
        <taxon>Bacillati</taxon>
        <taxon>Actinomycetota</taxon>
        <taxon>Actinomycetes</taxon>
        <taxon>Catenulisporales</taxon>
        <taxon>Actinospicaceae</taxon>
        <taxon>Actinocrinis</taxon>
    </lineage>
</organism>
<protein>
    <submittedName>
        <fullName evidence="2">Uncharacterized protein</fullName>
    </submittedName>
</protein>
<comment type="caution">
    <text evidence="2">The sequence shown here is derived from an EMBL/GenBank/DDBJ whole genome shotgun (WGS) entry which is preliminary data.</text>
</comment>
<keyword evidence="1" id="KW-0812">Transmembrane</keyword>
<keyword evidence="1" id="KW-0472">Membrane</keyword>
<name>A0A8J7WUK9_9ACTN</name>
<evidence type="ECO:0000313" key="2">
    <source>
        <dbReference type="EMBL" id="MBS2967040.1"/>
    </source>
</evidence>
<dbReference type="Proteomes" id="UP000677913">
    <property type="component" value="Unassembled WGS sequence"/>
</dbReference>
<gene>
    <name evidence="2" type="ORF">KGA66_28665</name>
</gene>
<proteinExistence type="predicted"/>
<keyword evidence="3" id="KW-1185">Reference proteome</keyword>
<keyword evidence="1" id="KW-1133">Transmembrane helix</keyword>
<dbReference type="AlphaFoldDB" id="A0A8J7WUK9"/>
<accession>A0A8J7WUK9</accession>
<dbReference type="EMBL" id="JAGSXH010000273">
    <property type="protein sequence ID" value="MBS2967040.1"/>
    <property type="molecule type" value="Genomic_DNA"/>
</dbReference>
<feature type="non-terminal residue" evidence="2">
    <location>
        <position position="1"/>
    </location>
</feature>
<evidence type="ECO:0000313" key="3">
    <source>
        <dbReference type="Proteomes" id="UP000677913"/>
    </source>
</evidence>
<reference evidence="2" key="1">
    <citation type="submission" date="2021-04" db="EMBL/GenBank/DDBJ databases">
        <title>Genome based classification of Actinospica acidithermotolerans sp. nov., an actinobacterium isolated from an Indonesian hot spring.</title>
        <authorList>
            <person name="Kusuma A.B."/>
            <person name="Putra K.E."/>
            <person name="Nafisah S."/>
            <person name="Loh J."/>
            <person name="Nouioui I."/>
            <person name="Goodfellow M."/>
        </authorList>
    </citation>
    <scope>NUCLEOTIDE SEQUENCE</scope>
    <source>
        <strain evidence="2">DSM 45618</strain>
    </source>
</reference>
<sequence length="200" mass="20616">GRVARDSRAFSEHAGAWSAVIVAIIAAVGSVAAALVTSSPSVSVSASAKAPVTIVEAPGGRDPLAAASVPAANFATTAAPSPTRSAPTGHWIVQLASVPHSDGVAARDQQLQQVQTTFAQAQWLESDDYGALLPGFWVIYVDGPFHDGAAAYEYCLVHGRSAERDCLGRYLSNDPADHGLQCAWSGTANPPAVCYAKSNS</sequence>
<feature type="transmembrane region" description="Helical" evidence="1">
    <location>
        <begin position="15"/>
        <end position="36"/>
    </location>
</feature>
<evidence type="ECO:0000256" key="1">
    <source>
        <dbReference type="SAM" id="Phobius"/>
    </source>
</evidence>